<dbReference type="EMBL" id="BK014692">
    <property type="protein sequence ID" value="DAD68105.1"/>
    <property type="molecule type" value="Genomic_DNA"/>
</dbReference>
<organism evidence="1">
    <name type="scientific">Siphoviridae sp. ctj495</name>
    <dbReference type="NCBI Taxonomy" id="2823592"/>
    <lineage>
        <taxon>Viruses</taxon>
        <taxon>Duplodnaviria</taxon>
        <taxon>Heunggongvirae</taxon>
        <taxon>Uroviricota</taxon>
        <taxon>Caudoviricetes</taxon>
    </lineage>
</organism>
<proteinExistence type="predicted"/>
<sequence length="298" mass="35035">MTGFSRMSSGPPTRSVISEEYGMELTDNGFYKTPRIIKGLDFLPFARDVLDCGNELYIKFRTNRDAYRILSFTRAFDLGFDNSVLFEIKNPLHNRILIENIEDFEFVQYRPQTDWVAINMGNTKRLGVNEFNEFRISETFRHLHPVIFLHAGYFWHVMGMEPTDAEVNGNKVWYLYLKRQDRDFMIRVDFTSNQKFIFNPLSDSWSLDDPTQEITDLEQIKKALKSEDVSEVIVSGVPMRLIRVQEIAKGVLFFVFLDTSEARRYYYARRTTKLRIVTNAENGNKEYLLDHIKAMHID</sequence>
<reference evidence="1" key="1">
    <citation type="journal article" date="2021" name="Proc. Natl. Acad. Sci. U.S.A.">
        <title>A Catalog of Tens of Thousands of Viruses from Human Metagenomes Reveals Hidden Associations with Chronic Diseases.</title>
        <authorList>
            <person name="Tisza M.J."/>
            <person name="Buck C.B."/>
        </authorList>
    </citation>
    <scope>NUCLEOTIDE SEQUENCE</scope>
    <source>
        <strain evidence="1">Ctj495</strain>
    </source>
</reference>
<evidence type="ECO:0000313" key="1">
    <source>
        <dbReference type="EMBL" id="DAD68105.1"/>
    </source>
</evidence>
<protein>
    <submittedName>
        <fullName evidence="1">Uncharacterized protein</fullName>
    </submittedName>
</protein>
<name>A0A8S5LDY7_9CAUD</name>
<accession>A0A8S5LDY7</accession>